<sequence>MTDGTILTKDASRQRQTQVQQQNPDSKSHALSSNSFLARCLVLLNTENIGTEPSM</sequence>
<protein>
    <submittedName>
        <fullName evidence="2">Uncharacterized protein</fullName>
    </submittedName>
</protein>
<dbReference type="EMBL" id="GGEC01083319">
    <property type="protein sequence ID" value="MBX63803.1"/>
    <property type="molecule type" value="Transcribed_RNA"/>
</dbReference>
<organism evidence="2">
    <name type="scientific">Rhizophora mucronata</name>
    <name type="common">Asiatic mangrove</name>
    <dbReference type="NCBI Taxonomy" id="61149"/>
    <lineage>
        <taxon>Eukaryota</taxon>
        <taxon>Viridiplantae</taxon>
        <taxon>Streptophyta</taxon>
        <taxon>Embryophyta</taxon>
        <taxon>Tracheophyta</taxon>
        <taxon>Spermatophyta</taxon>
        <taxon>Magnoliopsida</taxon>
        <taxon>eudicotyledons</taxon>
        <taxon>Gunneridae</taxon>
        <taxon>Pentapetalae</taxon>
        <taxon>rosids</taxon>
        <taxon>fabids</taxon>
        <taxon>Malpighiales</taxon>
        <taxon>Rhizophoraceae</taxon>
        <taxon>Rhizophora</taxon>
    </lineage>
</organism>
<feature type="region of interest" description="Disordered" evidence="1">
    <location>
        <begin position="1"/>
        <end position="31"/>
    </location>
</feature>
<accession>A0A2P2QA30</accession>
<evidence type="ECO:0000256" key="1">
    <source>
        <dbReference type="SAM" id="MobiDB-lite"/>
    </source>
</evidence>
<evidence type="ECO:0000313" key="2">
    <source>
        <dbReference type="EMBL" id="MBX63803.1"/>
    </source>
</evidence>
<dbReference type="AlphaFoldDB" id="A0A2P2QA30"/>
<name>A0A2P2QA30_RHIMU</name>
<reference evidence="2" key="1">
    <citation type="submission" date="2018-02" db="EMBL/GenBank/DDBJ databases">
        <title>Rhizophora mucronata_Transcriptome.</title>
        <authorList>
            <person name="Meera S.P."/>
            <person name="Sreeshan A."/>
            <person name="Augustine A."/>
        </authorList>
    </citation>
    <scope>NUCLEOTIDE SEQUENCE</scope>
    <source>
        <tissue evidence="2">Leaf</tissue>
    </source>
</reference>
<proteinExistence type="predicted"/>